<name>A0AA38FKT0_TAXCH</name>
<dbReference type="AlphaFoldDB" id="A0AA38FKT0"/>
<dbReference type="Proteomes" id="UP000824469">
    <property type="component" value="Unassembled WGS sequence"/>
</dbReference>
<evidence type="ECO:0000313" key="2">
    <source>
        <dbReference type="Proteomes" id="UP000824469"/>
    </source>
</evidence>
<protein>
    <submittedName>
        <fullName evidence="1">Uncharacterized protein</fullName>
    </submittedName>
</protein>
<proteinExistence type="predicted"/>
<feature type="non-terminal residue" evidence="1">
    <location>
        <position position="1"/>
    </location>
</feature>
<organism evidence="1 2">
    <name type="scientific">Taxus chinensis</name>
    <name type="common">Chinese yew</name>
    <name type="synonym">Taxus wallichiana var. chinensis</name>
    <dbReference type="NCBI Taxonomy" id="29808"/>
    <lineage>
        <taxon>Eukaryota</taxon>
        <taxon>Viridiplantae</taxon>
        <taxon>Streptophyta</taxon>
        <taxon>Embryophyta</taxon>
        <taxon>Tracheophyta</taxon>
        <taxon>Spermatophyta</taxon>
        <taxon>Pinopsida</taxon>
        <taxon>Pinidae</taxon>
        <taxon>Conifers II</taxon>
        <taxon>Cupressales</taxon>
        <taxon>Taxaceae</taxon>
        <taxon>Taxus</taxon>
    </lineage>
</organism>
<reference evidence="1 2" key="1">
    <citation type="journal article" date="2021" name="Nat. Plants">
        <title>The Taxus genome provides insights into paclitaxel biosynthesis.</title>
        <authorList>
            <person name="Xiong X."/>
            <person name="Gou J."/>
            <person name="Liao Q."/>
            <person name="Li Y."/>
            <person name="Zhou Q."/>
            <person name="Bi G."/>
            <person name="Li C."/>
            <person name="Du R."/>
            <person name="Wang X."/>
            <person name="Sun T."/>
            <person name="Guo L."/>
            <person name="Liang H."/>
            <person name="Lu P."/>
            <person name="Wu Y."/>
            <person name="Zhang Z."/>
            <person name="Ro D.K."/>
            <person name="Shang Y."/>
            <person name="Huang S."/>
            <person name="Yan J."/>
        </authorList>
    </citation>
    <scope>NUCLEOTIDE SEQUENCE [LARGE SCALE GENOMIC DNA]</scope>
    <source>
        <strain evidence="1">Ta-2019</strain>
    </source>
</reference>
<sequence length="60" mass="6654">ENPEWDVMSRTAIIAFFGCFKQPTLSEMPGHVLEMTWKAVSGTCLGVFDTFHAENSTTVS</sequence>
<keyword evidence="2" id="KW-1185">Reference proteome</keyword>
<comment type="caution">
    <text evidence="1">The sequence shown here is derived from an EMBL/GenBank/DDBJ whole genome shotgun (WGS) entry which is preliminary data.</text>
</comment>
<accession>A0AA38FKT0</accession>
<dbReference type="EMBL" id="JAHRHJ020000008">
    <property type="protein sequence ID" value="KAH9305408.1"/>
    <property type="molecule type" value="Genomic_DNA"/>
</dbReference>
<evidence type="ECO:0000313" key="1">
    <source>
        <dbReference type="EMBL" id="KAH9305408.1"/>
    </source>
</evidence>
<feature type="non-terminal residue" evidence="1">
    <location>
        <position position="60"/>
    </location>
</feature>
<gene>
    <name evidence="1" type="ORF">KI387_009812</name>
</gene>